<reference evidence="1" key="1">
    <citation type="submission" date="2019-06" db="EMBL/GenBank/DDBJ databases">
        <authorList>
            <person name="Le Quere A."/>
            <person name="Colella S."/>
        </authorList>
    </citation>
    <scope>NUCLEOTIDE SEQUENCE</scope>
    <source>
        <strain evidence="1">EmedicaeMD41</strain>
    </source>
</reference>
<protein>
    <submittedName>
        <fullName evidence="1">Uncharacterized protein</fullName>
    </submittedName>
</protein>
<proteinExistence type="predicted"/>
<evidence type="ECO:0000313" key="1">
    <source>
        <dbReference type="EMBL" id="VTZ64298.1"/>
    </source>
</evidence>
<accession>A0A508X3A2</accession>
<gene>
    <name evidence="1" type="ORF">EMEDMD4_570178</name>
</gene>
<name>A0A508X3A2_9HYPH</name>
<organism evidence="1">
    <name type="scientific">Sinorhizobium medicae</name>
    <dbReference type="NCBI Taxonomy" id="110321"/>
    <lineage>
        <taxon>Bacteria</taxon>
        <taxon>Pseudomonadati</taxon>
        <taxon>Pseudomonadota</taxon>
        <taxon>Alphaproteobacteria</taxon>
        <taxon>Hyphomicrobiales</taxon>
        <taxon>Rhizobiaceae</taxon>
        <taxon>Sinorhizobium/Ensifer group</taxon>
        <taxon>Sinorhizobium</taxon>
    </lineage>
</organism>
<dbReference type="EMBL" id="CABFNB010000125">
    <property type="protein sequence ID" value="VTZ64298.1"/>
    <property type="molecule type" value="Genomic_DNA"/>
</dbReference>
<dbReference type="AlphaFoldDB" id="A0A508X3A2"/>
<dbReference type="Proteomes" id="UP000507954">
    <property type="component" value="Unassembled WGS sequence"/>
</dbReference>
<sequence>MEEPMAIFEVLADPELAQELGVAVAMLTRDEGRDRPRKGIMLTRELVEDAFEGDCERAAEAARSGLIDQEAMRRIDSPDRLTYQPRGQAGQAAWVLAAFTRDDLGLFEGPVRSGGAGAGGITA</sequence>